<protein>
    <recommendedName>
        <fullName evidence="4">VWFA domain-containing protein</fullName>
    </recommendedName>
</protein>
<proteinExistence type="predicted"/>
<evidence type="ECO:0000259" key="4">
    <source>
        <dbReference type="Pfam" id="PF13519"/>
    </source>
</evidence>
<feature type="region of interest" description="Disordered" evidence="2">
    <location>
        <begin position="667"/>
        <end position="686"/>
    </location>
</feature>
<feature type="compositionally biased region" description="Low complexity" evidence="2">
    <location>
        <begin position="516"/>
        <end position="567"/>
    </location>
</feature>
<dbReference type="InterPro" id="IPR002035">
    <property type="entry name" value="VWF_A"/>
</dbReference>
<dbReference type="Proteomes" id="UP000031197">
    <property type="component" value="Unassembled WGS sequence"/>
</dbReference>
<dbReference type="PROSITE" id="PS50293">
    <property type="entry name" value="TPR_REGION"/>
    <property type="match status" value="1"/>
</dbReference>
<gene>
    <name evidence="5" type="ORF">RJ41_02735</name>
</gene>
<dbReference type="InterPro" id="IPR011990">
    <property type="entry name" value="TPR-like_helical_dom_sf"/>
</dbReference>
<keyword evidence="3" id="KW-0812">Transmembrane</keyword>
<dbReference type="Gene3D" id="3.40.50.410">
    <property type="entry name" value="von Willebrand factor, type A domain"/>
    <property type="match status" value="1"/>
</dbReference>
<dbReference type="OrthoDB" id="9807628at2"/>
<feature type="compositionally biased region" description="Basic and acidic residues" evidence="2">
    <location>
        <begin position="639"/>
        <end position="657"/>
    </location>
</feature>
<accession>A0A0B3Y3L4</accession>
<evidence type="ECO:0000313" key="5">
    <source>
        <dbReference type="EMBL" id="KHT56711.1"/>
    </source>
</evidence>
<dbReference type="PANTHER" id="PTHR22550:SF14">
    <property type="entry name" value="VWFA DOMAIN-CONTAINING PROTEIN"/>
    <property type="match status" value="1"/>
</dbReference>
<dbReference type="Pfam" id="PF13519">
    <property type="entry name" value="VWA_2"/>
    <property type="match status" value="1"/>
</dbReference>
<feature type="transmembrane region" description="Helical" evidence="3">
    <location>
        <begin position="12"/>
        <end position="30"/>
    </location>
</feature>
<evidence type="ECO:0000256" key="3">
    <source>
        <dbReference type="SAM" id="Phobius"/>
    </source>
</evidence>
<feature type="compositionally biased region" description="Low complexity" evidence="2">
    <location>
        <begin position="612"/>
        <end position="635"/>
    </location>
</feature>
<dbReference type="InterPro" id="IPR036465">
    <property type="entry name" value="vWFA_dom_sf"/>
</dbReference>
<dbReference type="SUPFAM" id="SSF48452">
    <property type="entry name" value="TPR-like"/>
    <property type="match status" value="1"/>
</dbReference>
<feature type="compositionally biased region" description="Low complexity" evidence="2">
    <location>
        <begin position="494"/>
        <end position="506"/>
    </location>
</feature>
<feature type="compositionally biased region" description="Polar residues" evidence="2">
    <location>
        <begin position="568"/>
        <end position="601"/>
    </location>
</feature>
<evidence type="ECO:0000256" key="1">
    <source>
        <dbReference type="PROSITE-ProRule" id="PRU00339"/>
    </source>
</evidence>
<dbReference type="Gene3D" id="1.25.40.10">
    <property type="entry name" value="Tetratricopeptide repeat domain"/>
    <property type="match status" value="1"/>
</dbReference>
<dbReference type="InterPro" id="IPR050768">
    <property type="entry name" value="UPF0353/GerABKA_families"/>
</dbReference>
<sequence length="686" mass="76137">MEFDFLNQFHFLRPEWFIALAPLMLLVFLIRKTTAKQSGWQSVIPSHLYQYMVIGKNEMGAKPPMWMLAFVWIISVIALAGPTWERLPQPVYQLKMGHVIVIDMSLSMRATDMTPDRLTRAKYKAIDLVNAIGEGEMGLVAYAGDAFVISPLTEDAGNITTLIPSLSPEIMPVPGSDPLLGIESASELLTNAGYNSGMIYWITDGIELEQQQELQEYVASIPFTVNALTVGTSEGAPIRQQSGELLKDFTGSIVIPKLNEGAVKGVVKTSGGRFESFTSNDADIDALASVSLLDKSDSEENEEESNLQGDQWKEVGPYLLLILLPFAAFAFKRGLVFIVLVGLLSPSMIKNAHALQRAQASEIAGTSQGISAPENTLEMTNKPDSLSWWQTPFMNDNQEALNSYQRGKYKDAVNQFNDDTWKASSLYKSGDYEGALNAFKNIPGPESLYNQGNALAKLGKLEDAIKKYDQALSEDPDFDDAKTNKKIVEDLLKQQQQQNQEQNQNENGDDGEQSDSQDNGQDSSDNSDSSDSPNSKQQSGDQNNQEGSNEQNGQQDGNEGQQSDQSQANDEQQNGGDNSQQPDDSEMNSQHESSDSMQQNAEQEESDQGDSAQAQAQENEQQAEQEAQAMQGQETELTDTEKEELQRMESLMRRVPDDPAFLLKRKMQLEAQKRQRQRMPSNRSDW</sequence>
<organism evidence="5 6">
    <name type="scientific">Alteromonas marina</name>
    <dbReference type="NCBI Taxonomy" id="203795"/>
    <lineage>
        <taxon>Bacteria</taxon>
        <taxon>Pseudomonadati</taxon>
        <taxon>Pseudomonadota</taxon>
        <taxon>Gammaproteobacteria</taxon>
        <taxon>Alteromonadales</taxon>
        <taxon>Alteromonadaceae</taxon>
        <taxon>Alteromonas/Salinimonas group</taxon>
        <taxon>Alteromonas</taxon>
    </lineage>
</organism>
<dbReference type="Pfam" id="PF00515">
    <property type="entry name" value="TPR_1"/>
    <property type="match status" value="1"/>
</dbReference>
<dbReference type="SUPFAM" id="SSF53300">
    <property type="entry name" value="vWA-like"/>
    <property type="match status" value="1"/>
</dbReference>
<dbReference type="InterPro" id="IPR019734">
    <property type="entry name" value="TPR_rpt"/>
</dbReference>
<dbReference type="PROSITE" id="PS50005">
    <property type="entry name" value="TPR"/>
    <property type="match status" value="1"/>
</dbReference>
<keyword evidence="6" id="KW-1185">Reference proteome</keyword>
<reference evidence="5 6" key="1">
    <citation type="submission" date="2014-12" db="EMBL/GenBank/DDBJ databases">
        <title>Genome sequencing of Alteromonas marina AD001.</title>
        <authorList>
            <person name="Adrian T.G.S."/>
            <person name="Chan K.G."/>
        </authorList>
    </citation>
    <scope>NUCLEOTIDE SEQUENCE [LARGE SCALE GENOMIC DNA]</scope>
    <source>
        <strain evidence="5 6">AD001</strain>
    </source>
</reference>
<dbReference type="EMBL" id="JWLW01000004">
    <property type="protein sequence ID" value="KHT56711.1"/>
    <property type="molecule type" value="Genomic_DNA"/>
</dbReference>
<comment type="caution">
    <text evidence="5">The sequence shown here is derived from an EMBL/GenBank/DDBJ whole genome shotgun (WGS) entry which is preliminary data.</text>
</comment>
<dbReference type="PANTHER" id="PTHR22550">
    <property type="entry name" value="SPORE GERMINATION PROTEIN"/>
    <property type="match status" value="1"/>
</dbReference>
<name>A0A0B3Y3L4_9ALTE</name>
<feature type="transmembrane region" description="Helical" evidence="3">
    <location>
        <begin position="65"/>
        <end position="84"/>
    </location>
</feature>
<evidence type="ECO:0000256" key="2">
    <source>
        <dbReference type="SAM" id="MobiDB-lite"/>
    </source>
</evidence>
<dbReference type="SMART" id="SM00028">
    <property type="entry name" value="TPR"/>
    <property type="match status" value="1"/>
</dbReference>
<evidence type="ECO:0000313" key="6">
    <source>
        <dbReference type="Proteomes" id="UP000031197"/>
    </source>
</evidence>
<dbReference type="AlphaFoldDB" id="A0A0B3Y3L4"/>
<feature type="domain" description="VWFA" evidence="4">
    <location>
        <begin position="99"/>
        <end position="205"/>
    </location>
</feature>
<feature type="repeat" description="TPR" evidence="1">
    <location>
        <begin position="445"/>
        <end position="478"/>
    </location>
</feature>
<dbReference type="RefSeq" id="WP_039216726.1">
    <property type="nucleotide sequence ID" value="NZ_JWLW01000004.1"/>
</dbReference>
<feature type="region of interest" description="Disordered" evidence="2">
    <location>
        <begin position="494"/>
        <end position="660"/>
    </location>
</feature>
<keyword evidence="1" id="KW-0802">TPR repeat</keyword>
<keyword evidence="3" id="KW-0472">Membrane</keyword>
<keyword evidence="3" id="KW-1133">Transmembrane helix</keyword>